<dbReference type="AlphaFoldDB" id="A0A5N6JDV4"/>
<evidence type="ECO:0000313" key="2">
    <source>
        <dbReference type="Proteomes" id="UP000326289"/>
    </source>
</evidence>
<gene>
    <name evidence="1" type="ORF">BDV30DRAFT_235281</name>
</gene>
<sequence>MRLNKRSTDEISQDHEEKGTMHALLAQSKGWSVIVCTAHVLFQCLTLPTTPTTFDQNPDIGTDDNEIDVEEEHPGTYSESVAEDFVECNHRCHAMIQCVKPRIPHSHDASIWQVPCRDDCIEVIKHVAPIPDESPDRGYAEDAQGKKMVWYWTNHSDKNGPLRAAGCSEHSWPTQYA</sequence>
<protein>
    <submittedName>
        <fullName evidence="1">Uncharacterized protein</fullName>
    </submittedName>
</protein>
<organism evidence="1 2">
    <name type="scientific">Aspergillus minisclerotigenes</name>
    <dbReference type="NCBI Taxonomy" id="656917"/>
    <lineage>
        <taxon>Eukaryota</taxon>
        <taxon>Fungi</taxon>
        <taxon>Dikarya</taxon>
        <taxon>Ascomycota</taxon>
        <taxon>Pezizomycotina</taxon>
        <taxon>Eurotiomycetes</taxon>
        <taxon>Eurotiomycetidae</taxon>
        <taxon>Eurotiales</taxon>
        <taxon>Aspergillaceae</taxon>
        <taxon>Aspergillus</taxon>
        <taxon>Aspergillus subgen. Circumdati</taxon>
    </lineage>
</organism>
<name>A0A5N6JDV4_9EURO</name>
<proteinExistence type="predicted"/>
<dbReference type="EMBL" id="ML732774">
    <property type="protein sequence ID" value="KAB8277035.1"/>
    <property type="molecule type" value="Genomic_DNA"/>
</dbReference>
<accession>A0A5N6JDV4</accession>
<reference evidence="1 2" key="1">
    <citation type="submission" date="2019-04" db="EMBL/GenBank/DDBJ databases">
        <title>Fungal friends and foes A comparative genomics study of 23 Aspergillus species from section Flavi.</title>
        <authorList>
            <consortium name="DOE Joint Genome Institute"/>
            <person name="Kjaerbolling I."/>
            <person name="Vesth T.C."/>
            <person name="Frisvad J.C."/>
            <person name="Nybo J.L."/>
            <person name="Theobald S."/>
            <person name="Kildgaard S."/>
            <person name="Petersen T.I."/>
            <person name="Kuo A."/>
            <person name="Sato A."/>
            <person name="Lyhne E.K."/>
            <person name="Kogle M.E."/>
            <person name="Wiebenga A."/>
            <person name="Kun R.S."/>
            <person name="Lubbers R.J."/>
            <person name="Makela M.R."/>
            <person name="Barry K."/>
            <person name="Chovatia M."/>
            <person name="Clum A."/>
            <person name="Daum C."/>
            <person name="Haridas S."/>
            <person name="He G."/>
            <person name="LaButti K."/>
            <person name="Lipzen A."/>
            <person name="Mondo S."/>
            <person name="Pangilinan J."/>
            <person name="Riley R."/>
            <person name="Salamov A."/>
            <person name="Simmons B.A."/>
            <person name="Magnuson J.K."/>
            <person name="Henrissat B."/>
            <person name="Mortensen U.H."/>
            <person name="Larsen T.O."/>
            <person name="De vries R.P."/>
            <person name="Grigoriev I.V."/>
            <person name="Machida M."/>
            <person name="Baker S.E."/>
            <person name="Andersen M.R."/>
        </authorList>
    </citation>
    <scope>NUCLEOTIDE SEQUENCE [LARGE SCALE GENOMIC DNA]</scope>
    <source>
        <strain evidence="1 2">CBS 117635</strain>
    </source>
</reference>
<evidence type="ECO:0000313" key="1">
    <source>
        <dbReference type="EMBL" id="KAB8277035.1"/>
    </source>
</evidence>
<keyword evidence="2" id="KW-1185">Reference proteome</keyword>
<dbReference type="Proteomes" id="UP000326289">
    <property type="component" value="Unassembled WGS sequence"/>
</dbReference>